<dbReference type="Gene3D" id="3.90.1200.10">
    <property type="match status" value="1"/>
</dbReference>
<protein>
    <submittedName>
        <fullName evidence="1">Fructosamine-3-kinase</fullName>
    </submittedName>
</protein>
<evidence type="ECO:0000313" key="1">
    <source>
        <dbReference type="EMBL" id="SFE83163.1"/>
    </source>
</evidence>
<gene>
    <name evidence="1" type="ORF">SAMN05192532_104257</name>
</gene>
<dbReference type="Pfam" id="PF03881">
    <property type="entry name" value="Fructosamin_kin"/>
    <property type="match status" value="1"/>
</dbReference>
<dbReference type="GO" id="GO:0016301">
    <property type="term" value="F:kinase activity"/>
    <property type="evidence" value="ECO:0007669"/>
    <property type="project" value="UniProtKB-KW"/>
</dbReference>
<accession>A0A1I2DS71</accession>
<sequence length="215" mass="24974">MVYHWSHESHSTAGYILMEWLEGEATVDTEEQLGQGLAHLHFSLSKHGYGLTSDNYIGTLPQPNGWREDWVTFLRDQRLGFQANLAEKQGMLRGKRKDNLYRLLINLEKWIPHQPGPSMLHGDLWGGNWMTGPKGAPYLIDPAVFYGDREFEIAFTELFGGYSSRFYDAYREISPLSPEYEERKHIYQLYYLLVHLNLFGESYGSSIDRVLSRYV</sequence>
<dbReference type="PANTHER" id="PTHR12149:SF8">
    <property type="entry name" value="PROTEIN-RIBULOSAMINE 3-KINASE"/>
    <property type="match status" value="1"/>
</dbReference>
<reference evidence="1 2" key="1">
    <citation type="submission" date="2016-10" db="EMBL/GenBank/DDBJ databases">
        <authorList>
            <person name="de Groot N.N."/>
        </authorList>
    </citation>
    <scope>NUCLEOTIDE SEQUENCE [LARGE SCALE GENOMIC DNA]</scope>
    <source>
        <strain evidence="1 2">DSM 23995</strain>
    </source>
</reference>
<dbReference type="PANTHER" id="PTHR12149">
    <property type="entry name" value="FRUCTOSAMINE 3 KINASE-RELATED PROTEIN"/>
    <property type="match status" value="1"/>
</dbReference>
<dbReference type="Proteomes" id="UP000199516">
    <property type="component" value="Unassembled WGS sequence"/>
</dbReference>
<dbReference type="InterPro" id="IPR011009">
    <property type="entry name" value="Kinase-like_dom_sf"/>
</dbReference>
<dbReference type="AlphaFoldDB" id="A0A1I2DS71"/>
<keyword evidence="1" id="KW-0808">Transferase</keyword>
<dbReference type="SUPFAM" id="SSF56112">
    <property type="entry name" value="Protein kinase-like (PK-like)"/>
    <property type="match status" value="1"/>
</dbReference>
<dbReference type="InterPro" id="IPR016477">
    <property type="entry name" value="Fructo-/Ketosamine-3-kinase"/>
</dbReference>
<keyword evidence="1" id="KW-0418">Kinase</keyword>
<dbReference type="EMBL" id="FONT01000004">
    <property type="protein sequence ID" value="SFE83163.1"/>
    <property type="molecule type" value="Genomic_DNA"/>
</dbReference>
<name>A0A1I2DS71_9BACI</name>
<keyword evidence="2" id="KW-1185">Reference proteome</keyword>
<dbReference type="STRING" id="930128.SAMN05192532_104257"/>
<evidence type="ECO:0000313" key="2">
    <source>
        <dbReference type="Proteomes" id="UP000199516"/>
    </source>
</evidence>
<proteinExistence type="predicted"/>
<organism evidence="1 2">
    <name type="scientific">Alteribacillus iranensis</name>
    <dbReference type="NCBI Taxonomy" id="930128"/>
    <lineage>
        <taxon>Bacteria</taxon>
        <taxon>Bacillati</taxon>
        <taxon>Bacillota</taxon>
        <taxon>Bacilli</taxon>
        <taxon>Bacillales</taxon>
        <taxon>Bacillaceae</taxon>
        <taxon>Alteribacillus</taxon>
    </lineage>
</organism>